<proteinExistence type="predicted"/>
<dbReference type="Proteomes" id="UP000188181">
    <property type="component" value="Chromosome"/>
</dbReference>
<evidence type="ECO:0000313" key="3">
    <source>
        <dbReference type="EMBL" id="AQQ71089.1"/>
    </source>
</evidence>
<dbReference type="STRING" id="1851148.SMSP2_01453"/>
<reference evidence="4" key="1">
    <citation type="submission" date="2017-02" db="EMBL/GenBank/DDBJ databases">
        <title>Comparative genomics and description of representatives of a novel lineage of planctomycetes thriving in anoxic sediments.</title>
        <authorList>
            <person name="Spring S."/>
            <person name="Bunk B."/>
            <person name="Sproer C."/>
        </authorList>
    </citation>
    <scope>NUCLEOTIDE SEQUENCE [LARGE SCALE GENOMIC DNA]</scope>
    <source>
        <strain evidence="4">SM-Chi-D1</strain>
    </source>
</reference>
<dbReference type="RefSeq" id="WP_146683303.1">
    <property type="nucleotide sequence ID" value="NZ_CP019646.1"/>
</dbReference>
<dbReference type="AlphaFoldDB" id="A0A1Q2MEK9"/>
<protein>
    <recommendedName>
        <fullName evidence="2">Ice-binding protein C-terminal domain-containing protein</fullName>
    </recommendedName>
</protein>
<sequence precursor="true">MKKYFVLLILVFGMSLISNAATDPVWLGDDYTVGAGWDTWGGGFGFGNGAISPDFFDVIPNEALAYVDGPDVVTGASANYLATYNNSFDVIEVWNDADLDFWVPNFSQTDNYTEMWVQVTYEPFEDVAPSFNVETNNTFDNPLNDRIYGPILEKSETNADGWVTDAFSFVLEPAAECVWLTLNFNSSEWDAYPMYVDAVTVDMVNVPEPATFIIFGAGLALLRKKKLN</sequence>
<evidence type="ECO:0000259" key="2">
    <source>
        <dbReference type="Pfam" id="PF07589"/>
    </source>
</evidence>
<keyword evidence="4" id="KW-1185">Reference proteome</keyword>
<evidence type="ECO:0000256" key="1">
    <source>
        <dbReference type="SAM" id="SignalP"/>
    </source>
</evidence>
<evidence type="ECO:0000313" key="4">
    <source>
        <dbReference type="Proteomes" id="UP000188181"/>
    </source>
</evidence>
<dbReference type="NCBIfam" id="TIGR02595">
    <property type="entry name" value="PEP_CTERM"/>
    <property type="match status" value="1"/>
</dbReference>
<feature type="signal peptide" evidence="1">
    <location>
        <begin position="1"/>
        <end position="20"/>
    </location>
</feature>
<dbReference type="Pfam" id="PF07589">
    <property type="entry name" value="PEP-CTERM"/>
    <property type="match status" value="1"/>
</dbReference>
<accession>A0A1Q2MEK9</accession>
<name>A0A1Q2MEK9_9BACT</name>
<keyword evidence="1" id="KW-0732">Signal</keyword>
<dbReference type="InterPro" id="IPR013424">
    <property type="entry name" value="Ice-binding_C"/>
</dbReference>
<gene>
    <name evidence="3" type="ORF">SMSP2_01453</name>
</gene>
<feature type="chain" id="PRO_5012253291" description="Ice-binding protein C-terminal domain-containing protein" evidence="1">
    <location>
        <begin position="21"/>
        <end position="228"/>
    </location>
</feature>
<feature type="domain" description="Ice-binding protein C-terminal" evidence="2">
    <location>
        <begin position="206"/>
        <end position="223"/>
    </location>
</feature>
<dbReference type="KEGG" id="pbas:SMSP2_01453"/>
<dbReference type="EMBL" id="CP019646">
    <property type="protein sequence ID" value="AQQ71089.1"/>
    <property type="molecule type" value="Genomic_DNA"/>
</dbReference>
<organism evidence="3 4">
    <name type="scientific">Limihaloglobus sulfuriphilus</name>
    <dbReference type="NCBI Taxonomy" id="1851148"/>
    <lineage>
        <taxon>Bacteria</taxon>
        <taxon>Pseudomonadati</taxon>
        <taxon>Planctomycetota</taxon>
        <taxon>Phycisphaerae</taxon>
        <taxon>Sedimentisphaerales</taxon>
        <taxon>Sedimentisphaeraceae</taxon>
        <taxon>Limihaloglobus</taxon>
    </lineage>
</organism>